<feature type="chain" id="PRO_5026765635" evidence="2">
    <location>
        <begin position="21"/>
        <end position="629"/>
    </location>
</feature>
<dbReference type="AlphaFoldDB" id="A0A6N9NIT7"/>
<dbReference type="Pfam" id="PF18962">
    <property type="entry name" value="Por_Secre_tail"/>
    <property type="match status" value="1"/>
</dbReference>
<dbReference type="Proteomes" id="UP000470771">
    <property type="component" value="Unassembled WGS sequence"/>
</dbReference>
<evidence type="ECO:0000313" key="5">
    <source>
        <dbReference type="Proteomes" id="UP000470771"/>
    </source>
</evidence>
<organism evidence="4 5">
    <name type="scientific">Acidiluteibacter ferrifornacis</name>
    <dbReference type="NCBI Taxonomy" id="2692424"/>
    <lineage>
        <taxon>Bacteria</taxon>
        <taxon>Pseudomonadati</taxon>
        <taxon>Bacteroidota</taxon>
        <taxon>Flavobacteriia</taxon>
        <taxon>Flavobacteriales</taxon>
        <taxon>Cryomorphaceae</taxon>
        <taxon>Acidiluteibacter</taxon>
    </lineage>
</organism>
<dbReference type="EMBL" id="WWNE01000003">
    <property type="protein sequence ID" value="NBG64575.1"/>
    <property type="molecule type" value="Genomic_DNA"/>
</dbReference>
<name>A0A6N9NIT7_9FLAO</name>
<proteinExistence type="predicted"/>
<accession>A0A6N9NIT7</accession>
<comment type="caution">
    <text evidence="4">The sequence shown here is derived from an EMBL/GenBank/DDBJ whole genome shotgun (WGS) entry which is preliminary data.</text>
</comment>
<sequence>MKKKYTLAVVFFIISILSFAQQEQLIGNWVDEIPRPISGNELKNTFTTNFAKSPGDTLWYEDFGNGFSNNGWIASNNASNGFNWIYTTMAPGGQYSTVIPPIASTTGANGFACLPSDFYNTPTPAGGFLNMDSYLTSGPISIVPKSSIKLRWQQSYRYCCNQVIDEMLVQVSSDGINWTSFNAKPGVSASTSFMGDFEVDISQVARNQSTIYIRFYQNASHYYWMIDDIAVVEGVTEQLELEKSYHSFGSIFREGFFSIVPESLSQPLAFGGEIRNSGGLTANNVKLKVSVYKNSTIVYEDSSGMVTSLAPLSKDTFYLNNSYQNTDGVGDYTINYLAEGLLPSYNPSLEKDAITYKISDTIFAKDYNIANGIIGPGSYVDGDAAGSMIGTRFNIDNTVNLTSVSYFIASSNLNVGAQFKVKIYKFDTSQSTINGALVLAAQSQNAYTIQASDLGTWVTIRVDTILAPGLYVAAAEQSLASSAAISFSLGRSRATEDLQPNNQTLFLSNFVYTAGSLQPNWGWITAQPMIRMNFGDLLPVGIKDSKESGNNFRISPNPSNGQFKLDITADQGNYVLSVANVLGQEVYAENVTITHRYSKSIELTSLDKGVYFISLNNGITRKVEKIIIQ</sequence>
<dbReference type="RefSeq" id="WP_160630884.1">
    <property type="nucleotide sequence ID" value="NZ_WWNE01000003.1"/>
</dbReference>
<feature type="domain" description="Secretion system C-terminal sorting" evidence="3">
    <location>
        <begin position="554"/>
        <end position="628"/>
    </location>
</feature>
<evidence type="ECO:0000256" key="2">
    <source>
        <dbReference type="SAM" id="SignalP"/>
    </source>
</evidence>
<evidence type="ECO:0000313" key="4">
    <source>
        <dbReference type="EMBL" id="NBG64575.1"/>
    </source>
</evidence>
<keyword evidence="1 2" id="KW-0732">Signal</keyword>
<dbReference type="NCBIfam" id="TIGR04183">
    <property type="entry name" value="Por_Secre_tail"/>
    <property type="match status" value="1"/>
</dbReference>
<feature type="signal peptide" evidence="2">
    <location>
        <begin position="1"/>
        <end position="20"/>
    </location>
</feature>
<dbReference type="Gene3D" id="2.60.120.200">
    <property type="match status" value="1"/>
</dbReference>
<evidence type="ECO:0000259" key="3">
    <source>
        <dbReference type="Pfam" id="PF18962"/>
    </source>
</evidence>
<reference evidence="4 5" key="1">
    <citation type="submission" date="2019-12" db="EMBL/GenBank/DDBJ databases">
        <authorList>
            <person name="Zhao J."/>
        </authorList>
    </citation>
    <scope>NUCLEOTIDE SEQUENCE [LARGE SCALE GENOMIC DNA]</scope>
    <source>
        <strain evidence="4 5">S-15</strain>
    </source>
</reference>
<protein>
    <submittedName>
        <fullName evidence="4">T9SS type A sorting domain-containing protein</fullName>
    </submittedName>
</protein>
<gene>
    <name evidence="4" type="ORF">GQN54_00505</name>
</gene>
<evidence type="ECO:0000256" key="1">
    <source>
        <dbReference type="ARBA" id="ARBA00022729"/>
    </source>
</evidence>
<keyword evidence="5" id="KW-1185">Reference proteome</keyword>
<dbReference type="InterPro" id="IPR026444">
    <property type="entry name" value="Secre_tail"/>
</dbReference>